<dbReference type="EMBL" id="FRAV01000005">
    <property type="protein sequence ID" value="SHK55000.1"/>
    <property type="molecule type" value="Genomic_DNA"/>
</dbReference>
<accession>A0A1M6TDE9</accession>
<name>A0A1M6TDE9_9FLAO</name>
<dbReference type="AlphaFoldDB" id="A0A1M6TDE9"/>
<proteinExistence type="predicted"/>
<dbReference type="Proteomes" id="UP000184364">
    <property type="component" value="Unassembled WGS sequence"/>
</dbReference>
<reference evidence="2" key="1">
    <citation type="submission" date="2016-11" db="EMBL/GenBank/DDBJ databases">
        <authorList>
            <person name="Varghese N."/>
            <person name="Submissions S."/>
        </authorList>
    </citation>
    <scope>NUCLEOTIDE SEQUENCE [LARGE SCALE GENOMIC DNA]</scope>
    <source>
        <strain evidence="2">DSM 26899</strain>
    </source>
</reference>
<dbReference type="OrthoDB" id="1451759at2"/>
<keyword evidence="2" id="KW-1185">Reference proteome</keyword>
<protein>
    <submittedName>
        <fullName evidence="1">Uncharacterized protein</fullName>
    </submittedName>
</protein>
<evidence type="ECO:0000313" key="2">
    <source>
        <dbReference type="Proteomes" id="UP000184364"/>
    </source>
</evidence>
<organism evidence="1 2">
    <name type="scientific">Chryseobacterium polytrichastri</name>
    <dbReference type="NCBI Taxonomy" id="1302687"/>
    <lineage>
        <taxon>Bacteria</taxon>
        <taxon>Pseudomonadati</taxon>
        <taxon>Bacteroidota</taxon>
        <taxon>Flavobacteriia</taxon>
        <taxon>Flavobacteriales</taxon>
        <taxon>Weeksellaceae</taxon>
        <taxon>Chryseobacterium group</taxon>
        <taxon>Chryseobacterium</taxon>
    </lineage>
</organism>
<evidence type="ECO:0000313" key="1">
    <source>
        <dbReference type="EMBL" id="SHK55000.1"/>
    </source>
</evidence>
<gene>
    <name evidence="1" type="ORF">SAMN05444267_100561</name>
</gene>
<sequence length="45" mass="4985">MKNIAKFTNVKLINRNQLKQIMGGRICACGTPCPDMNQPPPKPCN</sequence>